<evidence type="ECO:0000313" key="3">
    <source>
        <dbReference type="WBParaSite" id="ALUE_0001408001-mRNA-1"/>
    </source>
</evidence>
<proteinExistence type="predicted"/>
<accession>A0A0M3I9F3</accession>
<organism evidence="2 3">
    <name type="scientific">Ascaris lumbricoides</name>
    <name type="common">Giant roundworm</name>
    <dbReference type="NCBI Taxonomy" id="6252"/>
    <lineage>
        <taxon>Eukaryota</taxon>
        <taxon>Metazoa</taxon>
        <taxon>Ecdysozoa</taxon>
        <taxon>Nematoda</taxon>
        <taxon>Chromadorea</taxon>
        <taxon>Rhabditida</taxon>
        <taxon>Spirurina</taxon>
        <taxon>Ascaridomorpha</taxon>
        <taxon>Ascaridoidea</taxon>
        <taxon>Ascarididae</taxon>
        <taxon>Ascaris</taxon>
    </lineage>
</organism>
<feature type="region of interest" description="Disordered" evidence="1">
    <location>
        <begin position="48"/>
        <end position="77"/>
    </location>
</feature>
<sequence>MRRRNSKSNSQTGLGLETSHFPVFNHYGLCGGEWKGETQTGVEVKCAYRSRSGMRRRNSKSNSQTGLELETSHFPGSCSNLQTLQKACAG</sequence>
<name>A0A0M3I9F3_ASCLU</name>
<dbReference type="AlphaFoldDB" id="A0A0M3I9F3"/>
<protein>
    <submittedName>
        <fullName evidence="3">Uncharacterized protein</fullName>
    </submittedName>
</protein>
<evidence type="ECO:0000313" key="2">
    <source>
        <dbReference type="Proteomes" id="UP000036681"/>
    </source>
</evidence>
<dbReference type="Proteomes" id="UP000036681">
    <property type="component" value="Unplaced"/>
</dbReference>
<dbReference type="WBParaSite" id="ALUE_0001408001-mRNA-1">
    <property type="protein sequence ID" value="ALUE_0001408001-mRNA-1"/>
    <property type="gene ID" value="ALUE_0001408001"/>
</dbReference>
<evidence type="ECO:0000256" key="1">
    <source>
        <dbReference type="SAM" id="MobiDB-lite"/>
    </source>
</evidence>
<reference evidence="3" key="1">
    <citation type="submission" date="2017-02" db="UniProtKB">
        <authorList>
            <consortium name="WormBaseParasite"/>
        </authorList>
    </citation>
    <scope>IDENTIFICATION</scope>
</reference>
<keyword evidence="2" id="KW-1185">Reference proteome</keyword>